<dbReference type="STRING" id="133381.A0A2T9ZBG5"/>
<dbReference type="GO" id="GO:0016260">
    <property type="term" value="P:selenocysteine biosynthetic process"/>
    <property type="evidence" value="ECO:0007669"/>
    <property type="project" value="TreeGrafter"/>
</dbReference>
<dbReference type="SUPFAM" id="SSF56042">
    <property type="entry name" value="PurM C-terminal domain-like"/>
    <property type="match status" value="1"/>
</dbReference>
<sequence>MGKITCANVLSDLYAIGVTECDNMLMLLGVSEAIEPEIKNKVVQLIMKGFHDSASLAGTIVTGGQTIRNPWLLLGGVASSVSKETEILRPVNASVGDVLVLTKPLGTRPAVNAHVNFYYGQSSERRDQLSNILSESQILDCYNAAIRSMCRLNKQAATLMKKHDAHAATDVTGFGILGHANQLAENQLNKIRFRIHSLPLLQHSFEIDTLFDYGLVRGTSAETSGGLLIAMTHNDAINFIEELSKSNDPEQAFIVGTVEADIDSQQSPLNTQLQSNNYAFIDKDVKIISVPCKDV</sequence>
<accession>A0A2T9ZBG5</accession>
<keyword evidence="2" id="KW-0547">Nucleotide-binding</keyword>
<organism evidence="8 9">
    <name type="scientific">Smittium megazygosporum</name>
    <dbReference type="NCBI Taxonomy" id="133381"/>
    <lineage>
        <taxon>Eukaryota</taxon>
        <taxon>Fungi</taxon>
        <taxon>Fungi incertae sedis</taxon>
        <taxon>Zoopagomycota</taxon>
        <taxon>Kickxellomycotina</taxon>
        <taxon>Harpellomycetes</taxon>
        <taxon>Harpellales</taxon>
        <taxon>Legeriomycetaceae</taxon>
        <taxon>Smittium</taxon>
    </lineage>
</organism>
<dbReference type="InterPro" id="IPR016188">
    <property type="entry name" value="PurM-like_N"/>
</dbReference>
<evidence type="ECO:0000256" key="4">
    <source>
        <dbReference type="ARBA" id="ARBA00022840"/>
    </source>
</evidence>
<dbReference type="OrthoDB" id="409395at2759"/>
<dbReference type="InterPro" id="IPR010918">
    <property type="entry name" value="PurM-like_C_dom"/>
</dbReference>
<evidence type="ECO:0000313" key="9">
    <source>
        <dbReference type="Proteomes" id="UP000245609"/>
    </source>
</evidence>
<evidence type="ECO:0000259" key="6">
    <source>
        <dbReference type="Pfam" id="PF00586"/>
    </source>
</evidence>
<dbReference type="PANTHER" id="PTHR10256">
    <property type="entry name" value="SELENIDE, WATER DIKINASE"/>
    <property type="match status" value="1"/>
</dbReference>
<dbReference type="EMBL" id="MBFS01000691">
    <property type="protein sequence ID" value="PVV01946.1"/>
    <property type="molecule type" value="Genomic_DNA"/>
</dbReference>
<dbReference type="NCBIfam" id="TIGR00476">
    <property type="entry name" value="selD"/>
    <property type="match status" value="1"/>
</dbReference>
<dbReference type="GO" id="GO:0004756">
    <property type="term" value="F:selenide, water dikinase activity"/>
    <property type="evidence" value="ECO:0007669"/>
    <property type="project" value="TreeGrafter"/>
</dbReference>
<protein>
    <submittedName>
        <fullName evidence="8">Uncharacterized protein</fullName>
    </submittedName>
</protein>
<keyword evidence="1" id="KW-0808">Transferase</keyword>
<dbReference type="Proteomes" id="UP000245609">
    <property type="component" value="Unassembled WGS sequence"/>
</dbReference>
<dbReference type="Pfam" id="PF00586">
    <property type="entry name" value="AIRS"/>
    <property type="match status" value="1"/>
</dbReference>
<dbReference type="AlphaFoldDB" id="A0A2T9ZBG5"/>
<feature type="domain" description="PurM-like C-terminal" evidence="7">
    <location>
        <begin position="95"/>
        <end position="261"/>
    </location>
</feature>
<reference evidence="8 9" key="1">
    <citation type="journal article" date="2018" name="MBio">
        <title>Comparative Genomics Reveals the Core Gene Toolbox for the Fungus-Insect Symbiosis.</title>
        <authorList>
            <person name="Wang Y."/>
            <person name="Stata M."/>
            <person name="Wang W."/>
            <person name="Stajich J.E."/>
            <person name="White M.M."/>
            <person name="Moncalvo J.M."/>
        </authorList>
    </citation>
    <scope>NUCLEOTIDE SEQUENCE [LARGE SCALE GENOMIC DNA]</scope>
    <source>
        <strain evidence="8 9">SC-DP-2</strain>
    </source>
</reference>
<evidence type="ECO:0000256" key="3">
    <source>
        <dbReference type="ARBA" id="ARBA00022777"/>
    </source>
</evidence>
<keyword evidence="4" id="KW-0067">ATP-binding</keyword>
<name>A0A2T9ZBG5_9FUNG</name>
<evidence type="ECO:0000256" key="5">
    <source>
        <dbReference type="ARBA" id="ARBA00023266"/>
    </source>
</evidence>
<dbReference type="GO" id="GO:0005524">
    <property type="term" value="F:ATP binding"/>
    <property type="evidence" value="ECO:0007669"/>
    <property type="project" value="UniProtKB-KW"/>
</dbReference>
<dbReference type="Pfam" id="PF02769">
    <property type="entry name" value="AIRS_C"/>
    <property type="match status" value="1"/>
</dbReference>
<gene>
    <name evidence="8" type="ORF">BB560_003617</name>
</gene>
<dbReference type="PANTHER" id="PTHR10256:SF0">
    <property type="entry name" value="INACTIVE SELENIDE, WATER DIKINASE-LIKE PROTEIN-RELATED"/>
    <property type="match status" value="1"/>
</dbReference>
<comment type="caution">
    <text evidence="8">The sequence shown here is derived from an EMBL/GenBank/DDBJ whole genome shotgun (WGS) entry which is preliminary data.</text>
</comment>
<dbReference type="InterPro" id="IPR036676">
    <property type="entry name" value="PurM-like_C_sf"/>
</dbReference>
<evidence type="ECO:0000259" key="7">
    <source>
        <dbReference type="Pfam" id="PF02769"/>
    </source>
</evidence>
<evidence type="ECO:0000256" key="1">
    <source>
        <dbReference type="ARBA" id="ARBA00022679"/>
    </source>
</evidence>
<dbReference type="InterPro" id="IPR036921">
    <property type="entry name" value="PurM-like_N_sf"/>
</dbReference>
<feature type="domain" description="PurM-like N-terminal" evidence="6">
    <location>
        <begin position="2"/>
        <end position="69"/>
    </location>
</feature>
<evidence type="ECO:0000256" key="2">
    <source>
        <dbReference type="ARBA" id="ARBA00022741"/>
    </source>
</evidence>
<keyword evidence="9" id="KW-1185">Reference proteome</keyword>
<dbReference type="SUPFAM" id="SSF55326">
    <property type="entry name" value="PurM N-terminal domain-like"/>
    <property type="match status" value="1"/>
</dbReference>
<evidence type="ECO:0000313" key="8">
    <source>
        <dbReference type="EMBL" id="PVV01946.1"/>
    </source>
</evidence>
<dbReference type="Gene3D" id="3.30.1330.10">
    <property type="entry name" value="PurM-like, N-terminal domain"/>
    <property type="match status" value="1"/>
</dbReference>
<keyword evidence="3" id="KW-0418">Kinase</keyword>
<dbReference type="InterPro" id="IPR004536">
    <property type="entry name" value="SPS/SelD"/>
</dbReference>
<proteinExistence type="predicted"/>
<dbReference type="GO" id="GO:0005737">
    <property type="term" value="C:cytoplasm"/>
    <property type="evidence" value="ECO:0007669"/>
    <property type="project" value="TreeGrafter"/>
</dbReference>
<keyword evidence="5" id="KW-0711">Selenium</keyword>
<dbReference type="Gene3D" id="3.90.650.10">
    <property type="entry name" value="PurM-like C-terminal domain"/>
    <property type="match status" value="1"/>
</dbReference>